<dbReference type="PANTHER" id="PTHR10434">
    <property type="entry name" value="1-ACYL-SN-GLYCEROL-3-PHOSPHATE ACYLTRANSFERASE"/>
    <property type="match status" value="1"/>
</dbReference>
<dbReference type="SMART" id="SM00563">
    <property type="entry name" value="PlsC"/>
    <property type="match status" value="1"/>
</dbReference>
<name>A0ABW4MYI0_9CAUL</name>
<comment type="pathway">
    <text evidence="1">Lipid metabolism.</text>
</comment>
<keyword evidence="3 5" id="KW-0012">Acyltransferase</keyword>
<protein>
    <submittedName>
        <fullName evidence="5">Lysophospholipid acyltransferase family protein</fullName>
    </submittedName>
</protein>
<accession>A0ABW4MYI0</accession>
<organism evidence="5 6">
    <name type="scientific">Phenylobacterium terrae</name>
    <dbReference type="NCBI Taxonomy" id="2665495"/>
    <lineage>
        <taxon>Bacteria</taxon>
        <taxon>Pseudomonadati</taxon>
        <taxon>Pseudomonadota</taxon>
        <taxon>Alphaproteobacteria</taxon>
        <taxon>Caulobacterales</taxon>
        <taxon>Caulobacteraceae</taxon>
        <taxon>Phenylobacterium</taxon>
    </lineage>
</organism>
<evidence type="ECO:0000256" key="2">
    <source>
        <dbReference type="ARBA" id="ARBA00022679"/>
    </source>
</evidence>
<dbReference type="CDD" id="cd07989">
    <property type="entry name" value="LPLAT_AGPAT-like"/>
    <property type="match status" value="1"/>
</dbReference>
<dbReference type="Pfam" id="PF01553">
    <property type="entry name" value="Acyltransferase"/>
    <property type="match status" value="1"/>
</dbReference>
<dbReference type="PANTHER" id="PTHR10434:SF11">
    <property type="entry name" value="1-ACYL-SN-GLYCEROL-3-PHOSPHATE ACYLTRANSFERASE"/>
    <property type="match status" value="1"/>
</dbReference>
<evidence type="ECO:0000313" key="6">
    <source>
        <dbReference type="Proteomes" id="UP001597237"/>
    </source>
</evidence>
<dbReference type="GO" id="GO:0016746">
    <property type="term" value="F:acyltransferase activity"/>
    <property type="evidence" value="ECO:0007669"/>
    <property type="project" value="UniProtKB-KW"/>
</dbReference>
<evidence type="ECO:0000313" key="5">
    <source>
        <dbReference type="EMBL" id="MFD1783029.1"/>
    </source>
</evidence>
<keyword evidence="2" id="KW-0808">Transferase</keyword>
<dbReference type="EMBL" id="JBHUEY010000001">
    <property type="protein sequence ID" value="MFD1783029.1"/>
    <property type="molecule type" value="Genomic_DNA"/>
</dbReference>
<comment type="caution">
    <text evidence="5">The sequence shown here is derived from an EMBL/GenBank/DDBJ whole genome shotgun (WGS) entry which is preliminary data.</text>
</comment>
<feature type="domain" description="Phospholipid/glycerol acyltransferase" evidence="4">
    <location>
        <begin position="37"/>
        <end position="159"/>
    </location>
</feature>
<evidence type="ECO:0000259" key="4">
    <source>
        <dbReference type="SMART" id="SM00563"/>
    </source>
</evidence>
<keyword evidence="6" id="KW-1185">Reference proteome</keyword>
<dbReference type="InterPro" id="IPR002123">
    <property type="entry name" value="Plipid/glycerol_acylTrfase"/>
</dbReference>
<proteinExistence type="predicted"/>
<dbReference type="Proteomes" id="UP001597237">
    <property type="component" value="Unassembled WGS sequence"/>
</dbReference>
<gene>
    <name evidence="5" type="ORF">ACFSC0_06455</name>
</gene>
<evidence type="ECO:0000256" key="1">
    <source>
        <dbReference type="ARBA" id="ARBA00005189"/>
    </source>
</evidence>
<dbReference type="SUPFAM" id="SSF69593">
    <property type="entry name" value="Glycerol-3-phosphate (1)-acyltransferase"/>
    <property type="match status" value="1"/>
</dbReference>
<evidence type="ECO:0000256" key="3">
    <source>
        <dbReference type="ARBA" id="ARBA00023315"/>
    </source>
</evidence>
<sequence length="218" mass="23413">MGWLRLLLLVLIARPAARIIAGADVYGREHLPTKGPAIVVANHNSHVDTLLMLSIFPARALARVRPAAAADYFLANPVIGWFSRHVIGIVPVERKKAGAGTDVLAPAREALDQGDIVLIYPEGTRGDASDRLQPLKTGVARLAAAFPEAPVIPAWIAGAGRVLPKGESVPVPLNCSVHVGPPLRWAGDKDAFMEEVREALERLHAQAPPLRWSEAEEP</sequence>
<dbReference type="RefSeq" id="WP_377282447.1">
    <property type="nucleotide sequence ID" value="NZ_JBHRSI010000007.1"/>
</dbReference>
<reference evidence="6" key="1">
    <citation type="journal article" date="2019" name="Int. J. Syst. Evol. Microbiol.">
        <title>The Global Catalogue of Microorganisms (GCM) 10K type strain sequencing project: providing services to taxonomists for standard genome sequencing and annotation.</title>
        <authorList>
            <consortium name="The Broad Institute Genomics Platform"/>
            <consortium name="The Broad Institute Genome Sequencing Center for Infectious Disease"/>
            <person name="Wu L."/>
            <person name="Ma J."/>
        </authorList>
    </citation>
    <scope>NUCLEOTIDE SEQUENCE [LARGE SCALE GENOMIC DNA]</scope>
    <source>
        <strain evidence="6">DFY28</strain>
    </source>
</reference>